<keyword evidence="3" id="KW-0548">Nucleotidyltransferase</keyword>
<protein>
    <submittedName>
        <fullName evidence="4">UDP-N-acetylglucosamine/UDP-N-acetylgalactosamine diphosphorylase</fullName>
    </submittedName>
</protein>
<dbReference type="InterPro" id="IPR039741">
    <property type="entry name" value="UDP-sugar_pyrophosphorylase"/>
</dbReference>
<keyword evidence="5" id="KW-1185">Reference proteome</keyword>
<dbReference type="Pfam" id="PF01704">
    <property type="entry name" value="UDPGP"/>
    <property type="match status" value="1"/>
</dbReference>
<evidence type="ECO:0000256" key="2">
    <source>
        <dbReference type="ARBA" id="ARBA00022679"/>
    </source>
</evidence>
<dbReference type="GO" id="GO:0070569">
    <property type="term" value="F:uridylyltransferase activity"/>
    <property type="evidence" value="ECO:0007669"/>
    <property type="project" value="InterPro"/>
</dbReference>
<dbReference type="SUPFAM" id="SSF53448">
    <property type="entry name" value="Nucleotide-diphospho-sugar transferases"/>
    <property type="match status" value="1"/>
</dbReference>
<proteinExistence type="inferred from homology"/>
<dbReference type="PANTHER" id="PTHR11952">
    <property type="entry name" value="UDP- GLUCOSE PYROPHOSPHORYLASE"/>
    <property type="match status" value="1"/>
</dbReference>
<keyword evidence="2" id="KW-0808">Transferase</keyword>
<dbReference type="PANTHER" id="PTHR11952:SF2">
    <property type="entry name" value="LD24639P"/>
    <property type="match status" value="1"/>
</dbReference>
<name>A0A1I3J5W4_9PLAN</name>
<sequence>MCYNPGEIEPRAVQVDTLGMEACTVGPNWKYVPAFRDCLESSVPIPTSTLDALKKYGQTHLVQFWEELNPKQQAQLLEQIEQVDFPLMERLAKLRSEQKTAAESPAEMSVRAQSPEQLIRLPKTQRDRDQQFIAAEAGEELLRAGKVGAILVAGGQGSRLGFNDPKGMFPIGPVTNRTLFQILCEQVLARSKRVGIPICYFIMTSEATHKPTVAFFEEHRYFGLSEDQVFFFQQASLPAMEDSSSRLLLERKDRIATSPDGHGGMLRALQRHGMLDVMRDRGIEHLYYHQVDNPTAIVCDPVLLGHHLQSGSELTTKVVAKVSPEEKMGVLVTVDGQTQIIEYSDLPIEQSKRLQADGTMVFWAGNTAIHVFQRTFIERLLGGELSLPFHIAHKKVPTIDAKGEPVNPTQPNANKFEQFIFDALPQAKLALVVEGKREREFNPVKNAEGSDSPATCRAALTAIARDWIESAGGTVEKNVPVEVSPLFALDREELHVKLEPGQVFKKPTVLA</sequence>
<evidence type="ECO:0000256" key="1">
    <source>
        <dbReference type="ARBA" id="ARBA00010401"/>
    </source>
</evidence>
<dbReference type="Gene3D" id="3.90.550.10">
    <property type="entry name" value="Spore Coat Polysaccharide Biosynthesis Protein SpsA, Chain A"/>
    <property type="match status" value="1"/>
</dbReference>
<dbReference type="Proteomes" id="UP000199518">
    <property type="component" value="Unassembled WGS sequence"/>
</dbReference>
<evidence type="ECO:0000313" key="5">
    <source>
        <dbReference type="Proteomes" id="UP000199518"/>
    </source>
</evidence>
<dbReference type="EMBL" id="FOQD01000010">
    <property type="protein sequence ID" value="SFI55368.1"/>
    <property type="molecule type" value="Genomic_DNA"/>
</dbReference>
<dbReference type="OrthoDB" id="9806910at2"/>
<evidence type="ECO:0000313" key="4">
    <source>
        <dbReference type="EMBL" id="SFI55368.1"/>
    </source>
</evidence>
<gene>
    <name evidence="4" type="ORF">SAMN05421753_11062</name>
</gene>
<dbReference type="InterPro" id="IPR029044">
    <property type="entry name" value="Nucleotide-diphossugar_trans"/>
</dbReference>
<accession>A0A1I3J5W4</accession>
<dbReference type="RefSeq" id="WP_092051108.1">
    <property type="nucleotide sequence ID" value="NZ_FOQD01000010.1"/>
</dbReference>
<organism evidence="4 5">
    <name type="scientific">Planctomicrobium piriforme</name>
    <dbReference type="NCBI Taxonomy" id="1576369"/>
    <lineage>
        <taxon>Bacteria</taxon>
        <taxon>Pseudomonadati</taxon>
        <taxon>Planctomycetota</taxon>
        <taxon>Planctomycetia</taxon>
        <taxon>Planctomycetales</taxon>
        <taxon>Planctomycetaceae</taxon>
        <taxon>Planctomicrobium</taxon>
    </lineage>
</organism>
<comment type="similarity">
    <text evidence="1">Belongs to the UDPGP type 1 family.</text>
</comment>
<dbReference type="InterPro" id="IPR002618">
    <property type="entry name" value="UDPGP_fam"/>
</dbReference>
<dbReference type="STRING" id="1576369.SAMN05421753_11062"/>
<evidence type="ECO:0000256" key="3">
    <source>
        <dbReference type="ARBA" id="ARBA00022695"/>
    </source>
</evidence>
<dbReference type="CDD" id="cd04193">
    <property type="entry name" value="UDPGlcNAc_PPase"/>
    <property type="match status" value="1"/>
</dbReference>
<dbReference type="AlphaFoldDB" id="A0A1I3J5W4"/>
<reference evidence="5" key="1">
    <citation type="submission" date="2016-10" db="EMBL/GenBank/DDBJ databases">
        <authorList>
            <person name="Varghese N."/>
            <person name="Submissions S."/>
        </authorList>
    </citation>
    <scope>NUCLEOTIDE SEQUENCE [LARGE SCALE GENOMIC DNA]</scope>
    <source>
        <strain evidence="5">DSM 26348</strain>
    </source>
</reference>